<dbReference type="InterPro" id="IPR009050">
    <property type="entry name" value="Globin-like_sf"/>
</dbReference>
<dbReference type="GO" id="GO:0004888">
    <property type="term" value="F:transmembrane signaling receptor activity"/>
    <property type="evidence" value="ECO:0007669"/>
    <property type="project" value="InterPro"/>
</dbReference>
<dbReference type="InterPro" id="IPR004089">
    <property type="entry name" value="MCPsignal_dom"/>
</dbReference>
<dbReference type="Gene3D" id="1.10.490.10">
    <property type="entry name" value="Globins"/>
    <property type="match status" value="1"/>
</dbReference>
<dbReference type="PANTHER" id="PTHR43531">
    <property type="entry name" value="PROTEIN ICFG"/>
    <property type="match status" value="1"/>
</dbReference>
<feature type="coiled-coil region" evidence="5">
    <location>
        <begin position="198"/>
        <end position="261"/>
    </location>
</feature>
<accession>A0A7X1FXR5</accession>
<dbReference type="EMBL" id="JACLAX010000005">
    <property type="protein sequence ID" value="MBC2668935.1"/>
    <property type="molecule type" value="Genomic_DNA"/>
</dbReference>
<dbReference type="SUPFAM" id="SSF46458">
    <property type="entry name" value="Globin-like"/>
    <property type="match status" value="1"/>
</dbReference>
<dbReference type="InterPro" id="IPR003660">
    <property type="entry name" value="HAMP_dom"/>
</dbReference>
<keyword evidence="9" id="KW-1185">Reference proteome</keyword>
<dbReference type="GO" id="GO:0016020">
    <property type="term" value="C:membrane"/>
    <property type="evidence" value="ECO:0007669"/>
    <property type="project" value="UniProtKB-SubCell"/>
</dbReference>
<dbReference type="FunFam" id="1.10.287.950:FF:000001">
    <property type="entry name" value="Methyl-accepting chemotaxis sensory transducer"/>
    <property type="match status" value="1"/>
</dbReference>
<gene>
    <name evidence="8" type="ORF">H7F53_07250</name>
</gene>
<dbReference type="InterPro" id="IPR012292">
    <property type="entry name" value="Globin/Proto"/>
</dbReference>
<keyword evidence="4" id="KW-0807">Transducer</keyword>
<evidence type="ECO:0000256" key="3">
    <source>
        <dbReference type="ARBA" id="ARBA00029447"/>
    </source>
</evidence>
<dbReference type="AlphaFoldDB" id="A0A7X1FXR5"/>
<dbReference type="CDD" id="cd11386">
    <property type="entry name" value="MCP_signal"/>
    <property type="match status" value="1"/>
</dbReference>
<evidence type="ECO:0000256" key="4">
    <source>
        <dbReference type="PROSITE-ProRule" id="PRU00284"/>
    </source>
</evidence>
<comment type="caution">
    <text evidence="8">The sequence shown here is derived from an EMBL/GenBank/DDBJ whole genome shotgun (WGS) entry which is preliminary data.</text>
</comment>
<dbReference type="PROSITE" id="PS50111">
    <property type="entry name" value="CHEMOTAXIS_TRANSDUC_2"/>
    <property type="match status" value="1"/>
</dbReference>
<dbReference type="SMART" id="SM00283">
    <property type="entry name" value="MA"/>
    <property type="match status" value="1"/>
</dbReference>
<dbReference type="SUPFAM" id="SSF58104">
    <property type="entry name" value="Methyl-accepting chemotaxis protein (MCP) signaling domain"/>
    <property type="match status" value="1"/>
</dbReference>
<comment type="similarity">
    <text evidence="3">Belongs to the methyl-accepting chemotaxis (MCP) protein family.</text>
</comment>
<name>A0A7X1FXR5_9SPHN</name>
<dbReference type="Pfam" id="PF11563">
    <property type="entry name" value="Protoglobin"/>
    <property type="match status" value="1"/>
</dbReference>
<keyword evidence="5" id="KW-0175">Coiled coil</keyword>
<organism evidence="8 9">
    <name type="scientific">Novosphingobium piscinae</name>
    <dbReference type="NCBI Taxonomy" id="1507448"/>
    <lineage>
        <taxon>Bacteria</taxon>
        <taxon>Pseudomonadati</taxon>
        <taxon>Pseudomonadota</taxon>
        <taxon>Alphaproteobacteria</taxon>
        <taxon>Sphingomonadales</taxon>
        <taxon>Sphingomonadaceae</taxon>
        <taxon>Novosphingobium</taxon>
    </lineage>
</organism>
<dbReference type="Proteomes" id="UP000551327">
    <property type="component" value="Unassembled WGS sequence"/>
</dbReference>
<keyword evidence="2" id="KW-0145">Chemotaxis</keyword>
<dbReference type="GO" id="GO:0006935">
    <property type="term" value="P:chemotaxis"/>
    <property type="evidence" value="ECO:0007669"/>
    <property type="project" value="UniProtKB-KW"/>
</dbReference>
<dbReference type="InterPro" id="IPR051310">
    <property type="entry name" value="MCP_chemotaxis"/>
</dbReference>
<reference evidence="8 9" key="1">
    <citation type="submission" date="2020-08" db="EMBL/GenBank/DDBJ databases">
        <title>The genome sequence of type strain Novosphingobium piscinae KCTC 42194.</title>
        <authorList>
            <person name="Liu Y."/>
        </authorList>
    </citation>
    <scope>NUCLEOTIDE SEQUENCE [LARGE SCALE GENOMIC DNA]</scope>
    <source>
        <strain evidence="8 9">KCTC 42194</strain>
    </source>
</reference>
<dbReference type="PRINTS" id="PR00260">
    <property type="entry name" value="CHEMTRNSDUCR"/>
</dbReference>
<dbReference type="GO" id="GO:0007165">
    <property type="term" value="P:signal transduction"/>
    <property type="evidence" value="ECO:0007669"/>
    <property type="project" value="UniProtKB-KW"/>
</dbReference>
<evidence type="ECO:0000256" key="1">
    <source>
        <dbReference type="ARBA" id="ARBA00004370"/>
    </source>
</evidence>
<dbReference type="Pfam" id="PF00015">
    <property type="entry name" value="MCPsignal"/>
    <property type="match status" value="1"/>
</dbReference>
<dbReference type="CDD" id="cd06225">
    <property type="entry name" value="HAMP"/>
    <property type="match status" value="1"/>
</dbReference>
<dbReference type="InterPro" id="IPR004090">
    <property type="entry name" value="Chemotax_Me-accpt_rcpt"/>
</dbReference>
<evidence type="ECO:0000256" key="5">
    <source>
        <dbReference type="SAM" id="Coils"/>
    </source>
</evidence>
<dbReference type="InterPro" id="IPR044398">
    <property type="entry name" value="Globin-sensor_dom"/>
</dbReference>
<feature type="domain" description="HAMP" evidence="7">
    <location>
        <begin position="166"/>
        <end position="217"/>
    </location>
</feature>
<evidence type="ECO:0000313" key="8">
    <source>
        <dbReference type="EMBL" id="MBC2668935.1"/>
    </source>
</evidence>
<dbReference type="PROSITE" id="PS50885">
    <property type="entry name" value="HAMP"/>
    <property type="match status" value="1"/>
</dbReference>
<sequence>MDERTGSTPSVQAEIDFFGIGPADWAHLPRLSQVVERAGPAALERFYAKVMQTPQVARFFDSPQRMQHARSKQLDHWRYLFSHQTDATYLHKAETIGLVHARIGLEPRWYIGGYARVLEDMIGDLIGQGIVPLAGRRAKGPIGTLIKLALLDMTVALSSYFKAEEQNRLHVIARMQSALSALAEGDFTHQLKGLPAEFAQLEQDFEHMRARISEALAAVAGSATGIDTGSGEIRQASDDLARRTEQQAARLEETAAGLERLTLGVNETAGDASRARVAAETTRREASEGGAVVHEAVAAMDDIQSSAQEIGKIVDVIDGIAFQTNLLALNAGVEAARAGESGKGFAVVANEVRALAQRSAQAASEIKALIRDSSSEVDRGALLVRTSGETFGKIAAMVEEVAITVATIAETSQGQSAELSQINAAIRQMDSMTQQNAAMVEQATAAARSLASEAGRLSGLVARFHTHPDDGRPGQDPVRRAA</sequence>
<proteinExistence type="inferred from homology"/>
<evidence type="ECO:0000259" key="6">
    <source>
        <dbReference type="PROSITE" id="PS50111"/>
    </source>
</evidence>
<dbReference type="GO" id="GO:0020037">
    <property type="term" value="F:heme binding"/>
    <property type="evidence" value="ECO:0007669"/>
    <property type="project" value="InterPro"/>
</dbReference>
<evidence type="ECO:0000259" key="7">
    <source>
        <dbReference type="PROSITE" id="PS50885"/>
    </source>
</evidence>
<dbReference type="InterPro" id="IPR039379">
    <property type="entry name" value="Protoglobin_sensor_dom"/>
</dbReference>
<feature type="domain" description="Methyl-accepting transducer" evidence="6">
    <location>
        <begin position="222"/>
        <end position="451"/>
    </location>
</feature>
<dbReference type="PANTHER" id="PTHR43531:SF11">
    <property type="entry name" value="METHYL-ACCEPTING CHEMOTAXIS PROTEIN 3"/>
    <property type="match status" value="1"/>
</dbReference>
<evidence type="ECO:0000256" key="2">
    <source>
        <dbReference type="ARBA" id="ARBA00022500"/>
    </source>
</evidence>
<dbReference type="SMART" id="SM00304">
    <property type="entry name" value="HAMP"/>
    <property type="match status" value="1"/>
</dbReference>
<protein>
    <submittedName>
        <fullName evidence="8">Globin-coupled sensor protein</fullName>
    </submittedName>
</protein>
<evidence type="ECO:0000313" key="9">
    <source>
        <dbReference type="Proteomes" id="UP000551327"/>
    </source>
</evidence>
<dbReference type="GO" id="GO:0019825">
    <property type="term" value="F:oxygen binding"/>
    <property type="evidence" value="ECO:0007669"/>
    <property type="project" value="InterPro"/>
</dbReference>
<comment type="subcellular location">
    <subcellularLocation>
        <location evidence="1">Membrane</location>
    </subcellularLocation>
</comment>
<dbReference type="RefSeq" id="WP_185678819.1">
    <property type="nucleotide sequence ID" value="NZ_JACLAX010000005.1"/>
</dbReference>
<dbReference type="CDD" id="cd01068">
    <property type="entry name" value="globin_sensor"/>
    <property type="match status" value="1"/>
</dbReference>
<dbReference type="Gene3D" id="1.10.287.950">
    <property type="entry name" value="Methyl-accepting chemotaxis protein"/>
    <property type="match status" value="1"/>
</dbReference>